<evidence type="ECO:0000313" key="21">
    <source>
        <dbReference type="EMBL" id="RAL11147.1"/>
    </source>
</evidence>
<dbReference type="PRINTS" id="PR00153">
    <property type="entry name" value="CSAPPISMRASE"/>
</dbReference>
<evidence type="ECO:0000256" key="13">
    <source>
        <dbReference type="ARBA" id="ARBA00038509"/>
    </source>
</evidence>
<comment type="function">
    <text evidence="14">PPIases accelerate the folding of proteins. It catalyzes the cis-trans isomerization of proline imidic peptide bonds in oligopeptides. Involved in pre-mRNA splicing.</text>
</comment>
<gene>
    <name evidence="21" type="ORF">BO97DRAFT_478737</name>
</gene>
<evidence type="ECO:0000256" key="3">
    <source>
        <dbReference type="ARBA" id="ARBA00004496"/>
    </source>
</evidence>
<evidence type="ECO:0000313" key="22">
    <source>
        <dbReference type="Proteomes" id="UP000248961"/>
    </source>
</evidence>
<dbReference type="SUPFAM" id="SSF50891">
    <property type="entry name" value="Cyclophilin-like"/>
    <property type="match status" value="1"/>
</dbReference>
<dbReference type="InterPro" id="IPR020892">
    <property type="entry name" value="Cyclophilin-type_PPIase_CS"/>
</dbReference>
<evidence type="ECO:0000256" key="10">
    <source>
        <dbReference type="ARBA" id="ARBA00023187"/>
    </source>
</evidence>
<evidence type="ECO:0000256" key="1">
    <source>
        <dbReference type="ARBA" id="ARBA00000971"/>
    </source>
</evidence>
<dbReference type="GO" id="GO:0006457">
    <property type="term" value="P:protein folding"/>
    <property type="evidence" value="ECO:0007669"/>
    <property type="project" value="InterPro"/>
</dbReference>
<evidence type="ECO:0000256" key="14">
    <source>
        <dbReference type="ARBA" id="ARBA00055615"/>
    </source>
</evidence>
<feature type="compositionally biased region" description="Polar residues" evidence="19">
    <location>
        <begin position="458"/>
        <end position="472"/>
    </location>
</feature>
<dbReference type="Pfam" id="PF00160">
    <property type="entry name" value="Pro_isomerase"/>
    <property type="match status" value="1"/>
</dbReference>
<keyword evidence="12" id="KW-0539">Nucleus</keyword>
<accession>A0A395HTK4</accession>
<dbReference type="Proteomes" id="UP000248961">
    <property type="component" value="Unassembled WGS sequence"/>
</dbReference>
<feature type="compositionally biased region" description="Basic residues" evidence="19">
    <location>
        <begin position="226"/>
        <end position="235"/>
    </location>
</feature>
<dbReference type="FunFam" id="2.40.100.10:FF:000034">
    <property type="entry name" value="Peptidyl-prolyl isomerase CWC27 protein"/>
    <property type="match status" value="1"/>
</dbReference>
<keyword evidence="10" id="KW-0508">mRNA splicing</keyword>
<name>A0A395HTK4_ASPHC</name>
<evidence type="ECO:0000256" key="9">
    <source>
        <dbReference type="ARBA" id="ARBA00023110"/>
    </source>
</evidence>
<comment type="similarity">
    <text evidence="13">Belongs to the cyclophilin-type PPIase family. CWC27 subfamily.</text>
</comment>
<dbReference type="AlphaFoldDB" id="A0A395HTK4"/>
<dbReference type="VEuPathDB" id="FungiDB:BO97DRAFT_478737"/>
<dbReference type="STRING" id="1450537.A0A395HTK4"/>
<comment type="subcellular location">
    <subcellularLocation>
        <location evidence="3">Cytoplasm</location>
    </subcellularLocation>
    <subcellularLocation>
        <location evidence="2">Nucleus</location>
    </subcellularLocation>
</comment>
<feature type="region of interest" description="Disordered" evidence="19">
    <location>
        <begin position="72"/>
        <end position="91"/>
    </location>
</feature>
<dbReference type="GO" id="GO:0006397">
    <property type="term" value="P:mRNA processing"/>
    <property type="evidence" value="ECO:0007669"/>
    <property type="project" value="UniProtKB-KW"/>
</dbReference>
<feature type="region of interest" description="Disordered" evidence="19">
    <location>
        <begin position="212"/>
        <end position="423"/>
    </location>
</feature>
<keyword evidence="7" id="KW-0507">mRNA processing</keyword>
<evidence type="ECO:0000256" key="16">
    <source>
        <dbReference type="ARBA" id="ARBA00071024"/>
    </source>
</evidence>
<feature type="domain" description="PPIase cyclophilin-type" evidence="20">
    <location>
        <begin position="18"/>
        <end position="184"/>
    </location>
</feature>
<keyword evidence="9" id="KW-0697">Rotamase</keyword>
<evidence type="ECO:0000256" key="19">
    <source>
        <dbReference type="SAM" id="MobiDB-lite"/>
    </source>
</evidence>
<dbReference type="InterPro" id="IPR029000">
    <property type="entry name" value="Cyclophilin-like_dom_sf"/>
</dbReference>
<evidence type="ECO:0000256" key="7">
    <source>
        <dbReference type="ARBA" id="ARBA00022664"/>
    </source>
</evidence>
<dbReference type="PANTHER" id="PTHR45625">
    <property type="entry name" value="PEPTIDYL-PROLYL CIS-TRANS ISOMERASE-RELATED"/>
    <property type="match status" value="1"/>
</dbReference>
<evidence type="ECO:0000256" key="6">
    <source>
        <dbReference type="ARBA" id="ARBA00022490"/>
    </source>
</evidence>
<dbReference type="Gene3D" id="2.40.100.10">
    <property type="entry name" value="Cyclophilin-like"/>
    <property type="match status" value="1"/>
</dbReference>
<dbReference type="InterPro" id="IPR044666">
    <property type="entry name" value="Cyclophilin_A-like"/>
</dbReference>
<dbReference type="EMBL" id="KZ824290">
    <property type="protein sequence ID" value="RAL11147.1"/>
    <property type="molecule type" value="Genomic_DNA"/>
</dbReference>
<keyword evidence="8" id="KW-0747">Spliceosome</keyword>
<dbReference type="RefSeq" id="XP_025550301.1">
    <property type="nucleotide sequence ID" value="XM_025700643.1"/>
</dbReference>
<evidence type="ECO:0000256" key="11">
    <source>
        <dbReference type="ARBA" id="ARBA00023235"/>
    </source>
</evidence>
<keyword evidence="6" id="KW-0963">Cytoplasm</keyword>
<dbReference type="GO" id="GO:0005737">
    <property type="term" value="C:cytoplasm"/>
    <property type="evidence" value="ECO:0007669"/>
    <property type="project" value="UniProtKB-SubCell"/>
</dbReference>
<dbReference type="GO" id="GO:0003755">
    <property type="term" value="F:peptidyl-prolyl cis-trans isomerase activity"/>
    <property type="evidence" value="ECO:0007669"/>
    <property type="project" value="UniProtKB-KW"/>
</dbReference>
<evidence type="ECO:0000256" key="5">
    <source>
        <dbReference type="ARBA" id="ARBA00013194"/>
    </source>
</evidence>
<dbReference type="PROSITE" id="PS00170">
    <property type="entry name" value="CSA_PPIASE_1"/>
    <property type="match status" value="1"/>
</dbReference>
<dbReference type="OrthoDB" id="442970at2759"/>
<comment type="catalytic activity">
    <reaction evidence="1">
        <text>[protein]-peptidylproline (omega=180) = [protein]-peptidylproline (omega=0)</text>
        <dbReference type="Rhea" id="RHEA:16237"/>
        <dbReference type="Rhea" id="RHEA-COMP:10747"/>
        <dbReference type="Rhea" id="RHEA-COMP:10748"/>
        <dbReference type="ChEBI" id="CHEBI:83833"/>
        <dbReference type="ChEBI" id="CHEBI:83834"/>
        <dbReference type="EC" id="5.2.1.8"/>
    </reaction>
</comment>
<dbReference type="GeneID" id="37204932"/>
<keyword evidence="11" id="KW-0413">Isomerase</keyword>
<sequence length="635" mass="69289">MSTQYNTEPPATATATLHTTLGPIHISLFGTQTPLTTRNFLQHVADNYYTGTIFHRIVPGFVIQGGDPTGTGAGGTSIYEEPEFETDPDARDPTEKIVLRDELHSRLRFNRRGLVGMAKSEDGTYGSQFFITLANTERELNGQCTLFGRVEGDSIFTVLKIAEAEVVEGTERPVYPVKVTGCEVGELGKFAGKVVLDRRRQGLASSDAIAAEKKDKGAAAAGAGGGKKKSKKPKKTLLSFAGGDGDEDAEEEEMPARPKYNAALVTDLSSPSTKKKHEPESTSAHNKRPPPHSSPPKAPAADTTTTTHKIIPDPSTQLPLPDPESPARSPSPEVSASTSTAAPKKSRLDRTNAEIESVMASMRRTIPSNTTDTTHKKSALEAMIPASAIRGRRRPPPGNSSSSTTTMTGSGSGSGSGLTGFSSSTDAQALKMFNAFKAKLENADAVTTTTNNHNHKNPSSTAKRNPNPTTSSSREEDQEEDEEAQLCDLHFIANCQSCQSWNEQPDDAAFNSNAAAAADGADNDRGWLTHQLRFGKDTLGKDLKWKQEHSDDVDSLMVIDPREKEREISGKSGKRRGLERERERERKRGRVGDLEWERERRRTYVSELEKKDDLDVYYKSVVTVYIHHVNSILYY</sequence>
<reference evidence="21 22" key="1">
    <citation type="submission" date="2018-02" db="EMBL/GenBank/DDBJ databases">
        <title>The genomes of Aspergillus section Nigri reveals drivers in fungal speciation.</title>
        <authorList>
            <consortium name="DOE Joint Genome Institute"/>
            <person name="Vesth T.C."/>
            <person name="Nybo J."/>
            <person name="Theobald S."/>
            <person name="Brandl J."/>
            <person name="Frisvad J.C."/>
            <person name="Nielsen K.F."/>
            <person name="Lyhne E.K."/>
            <person name="Kogle M.E."/>
            <person name="Kuo A."/>
            <person name="Riley R."/>
            <person name="Clum A."/>
            <person name="Nolan M."/>
            <person name="Lipzen A."/>
            <person name="Salamov A."/>
            <person name="Henrissat B."/>
            <person name="Wiebenga A."/>
            <person name="De vries R.P."/>
            <person name="Grigoriev I.V."/>
            <person name="Mortensen U.H."/>
            <person name="Andersen M.R."/>
            <person name="Baker S.E."/>
        </authorList>
    </citation>
    <scope>NUCLEOTIDE SEQUENCE [LARGE SCALE GENOMIC DNA]</scope>
    <source>
        <strain evidence="21 22">CBS 101889</strain>
    </source>
</reference>
<feature type="region of interest" description="Disordered" evidence="19">
    <location>
        <begin position="444"/>
        <end position="484"/>
    </location>
</feature>
<dbReference type="GO" id="GO:0071013">
    <property type="term" value="C:catalytic step 2 spliceosome"/>
    <property type="evidence" value="ECO:0007669"/>
    <property type="project" value="TreeGrafter"/>
</dbReference>
<evidence type="ECO:0000256" key="18">
    <source>
        <dbReference type="ARBA" id="ARBA00083804"/>
    </source>
</evidence>
<protein>
    <recommendedName>
        <fullName evidence="16">Peptidyl-prolyl isomerase CWC27</fullName>
        <ecNumber evidence="5">5.2.1.8</ecNumber>
    </recommendedName>
    <alternativeName>
        <fullName evidence="15">Peptidyl-prolyl isomerase cwc27</fullName>
    </alternativeName>
    <alternativeName>
        <fullName evidence="17 18">Rotamase CWC27</fullName>
    </alternativeName>
</protein>
<comment type="subunit">
    <text evidence="4">Associated with the spliceosome.</text>
</comment>
<feature type="compositionally biased region" description="Low complexity" evidence="19">
    <location>
        <begin position="400"/>
        <end position="409"/>
    </location>
</feature>
<evidence type="ECO:0000256" key="4">
    <source>
        <dbReference type="ARBA" id="ARBA00011524"/>
    </source>
</evidence>
<proteinExistence type="inferred from homology"/>
<dbReference type="PROSITE" id="PS50072">
    <property type="entry name" value="CSA_PPIASE_2"/>
    <property type="match status" value="1"/>
</dbReference>
<evidence type="ECO:0000256" key="2">
    <source>
        <dbReference type="ARBA" id="ARBA00004123"/>
    </source>
</evidence>
<feature type="compositionally biased region" description="Low complexity" evidence="19">
    <location>
        <begin position="299"/>
        <end position="314"/>
    </location>
</feature>
<evidence type="ECO:0000256" key="8">
    <source>
        <dbReference type="ARBA" id="ARBA00022728"/>
    </source>
</evidence>
<evidence type="ECO:0000256" key="12">
    <source>
        <dbReference type="ARBA" id="ARBA00023242"/>
    </source>
</evidence>
<evidence type="ECO:0000259" key="20">
    <source>
        <dbReference type="PROSITE" id="PS50072"/>
    </source>
</evidence>
<dbReference type="PANTHER" id="PTHR45625:SF6">
    <property type="entry name" value="SPLICEOSOME-ASSOCIATED PROTEIN CWC27 HOMOLOG"/>
    <property type="match status" value="1"/>
</dbReference>
<keyword evidence="22" id="KW-1185">Reference proteome</keyword>
<feature type="region of interest" description="Disordered" evidence="19">
    <location>
        <begin position="564"/>
        <end position="584"/>
    </location>
</feature>
<dbReference type="EC" id="5.2.1.8" evidence="5"/>
<dbReference type="InterPro" id="IPR002130">
    <property type="entry name" value="Cyclophilin-type_PPIase_dom"/>
</dbReference>
<evidence type="ECO:0000256" key="17">
    <source>
        <dbReference type="ARBA" id="ARBA00082698"/>
    </source>
</evidence>
<feature type="compositionally biased region" description="Acidic residues" evidence="19">
    <location>
        <begin position="244"/>
        <end position="253"/>
    </location>
</feature>
<organism evidence="21 22">
    <name type="scientific">Aspergillus homomorphus (strain CBS 101889)</name>
    <dbReference type="NCBI Taxonomy" id="1450537"/>
    <lineage>
        <taxon>Eukaryota</taxon>
        <taxon>Fungi</taxon>
        <taxon>Dikarya</taxon>
        <taxon>Ascomycota</taxon>
        <taxon>Pezizomycotina</taxon>
        <taxon>Eurotiomycetes</taxon>
        <taxon>Eurotiomycetidae</taxon>
        <taxon>Eurotiales</taxon>
        <taxon>Aspergillaceae</taxon>
        <taxon>Aspergillus</taxon>
        <taxon>Aspergillus subgen. Circumdati</taxon>
    </lineage>
</organism>
<dbReference type="GO" id="GO:0008380">
    <property type="term" value="P:RNA splicing"/>
    <property type="evidence" value="ECO:0007669"/>
    <property type="project" value="UniProtKB-KW"/>
</dbReference>
<evidence type="ECO:0000256" key="15">
    <source>
        <dbReference type="ARBA" id="ARBA00067721"/>
    </source>
</evidence>